<evidence type="ECO:0000313" key="2">
    <source>
        <dbReference type="Proteomes" id="UP001497516"/>
    </source>
</evidence>
<sequence length="282" mass="32223">MKRSITSSPTVFLCDTSPCAVAISSNNLQCLDFSEAAYSTVRIELISAPRLHTFKLTGYHGADSWVEYGDDLPRLQEAVVSCRDYLFPWPAHHIRKLAPHLQRLGLEIMSSDFIRRLPCKSSWLQFEKLRVLDLVIDIGEALPSFLECTVLLRAAPMLRELSVWFQNVSDDSRIWERRDLVAESSTWKHRSLEVLQLHGVHPHGIAVDFRNRQLELAAYIIMNAPSLNQIVINTRRRDPLHGSLGRVMMSDPIDARMCEAKMELETQLQGRSASPHINFTYQ</sequence>
<dbReference type="Proteomes" id="UP001497516">
    <property type="component" value="Chromosome 3"/>
</dbReference>
<dbReference type="EMBL" id="OZ034816">
    <property type="protein sequence ID" value="CAL1375826.1"/>
    <property type="molecule type" value="Genomic_DNA"/>
</dbReference>
<protein>
    <recommendedName>
        <fullName evidence="3">FBD domain-containing protein</fullName>
    </recommendedName>
</protein>
<organism evidence="1 2">
    <name type="scientific">Linum trigynum</name>
    <dbReference type="NCBI Taxonomy" id="586398"/>
    <lineage>
        <taxon>Eukaryota</taxon>
        <taxon>Viridiplantae</taxon>
        <taxon>Streptophyta</taxon>
        <taxon>Embryophyta</taxon>
        <taxon>Tracheophyta</taxon>
        <taxon>Spermatophyta</taxon>
        <taxon>Magnoliopsida</taxon>
        <taxon>eudicotyledons</taxon>
        <taxon>Gunneridae</taxon>
        <taxon>Pentapetalae</taxon>
        <taxon>rosids</taxon>
        <taxon>fabids</taxon>
        <taxon>Malpighiales</taxon>
        <taxon>Linaceae</taxon>
        <taxon>Linum</taxon>
    </lineage>
</organism>
<dbReference type="AlphaFoldDB" id="A0AAV2DQI8"/>
<dbReference type="InterPro" id="IPR053772">
    <property type="entry name" value="At1g61320/At1g61330-like"/>
</dbReference>
<evidence type="ECO:0008006" key="3">
    <source>
        <dbReference type="Google" id="ProtNLM"/>
    </source>
</evidence>
<reference evidence="1 2" key="1">
    <citation type="submission" date="2024-04" db="EMBL/GenBank/DDBJ databases">
        <authorList>
            <person name="Fracassetti M."/>
        </authorList>
    </citation>
    <scope>NUCLEOTIDE SEQUENCE [LARGE SCALE GENOMIC DNA]</scope>
</reference>
<evidence type="ECO:0000313" key="1">
    <source>
        <dbReference type="EMBL" id="CAL1375826.1"/>
    </source>
</evidence>
<dbReference type="PANTHER" id="PTHR34145:SF28">
    <property type="entry name" value="F-BOX DOMAIN-CONTAINING PROTEIN"/>
    <property type="match status" value="1"/>
</dbReference>
<name>A0AAV2DQI8_9ROSI</name>
<keyword evidence="2" id="KW-1185">Reference proteome</keyword>
<dbReference type="PANTHER" id="PTHR34145">
    <property type="entry name" value="OS02G0105600 PROTEIN"/>
    <property type="match status" value="1"/>
</dbReference>
<proteinExistence type="predicted"/>
<accession>A0AAV2DQI8</accession>
<gene>
    <name evidence="1" type="ORF">LTRI10_LOCUS17598</name>
</gene>